<dbReference type="SUPFAM" id="SSF46689">
    <property type="entry name" value="Homeodomain-like"/>
    <property type="match status" value="2"/>
</dbReference>
<accession>A0A1E3A6V3</accession>
<evidence type="ECO:0000313" key="9">
    <source>
        <dbReference type="Proteomes" id="UP000094271"/>
    </source>
</evidence>
<dbReference type="InterPro" id="IPR037923">
    <property type="entry name" value="HTH-like"/>
</dbReference>
<dbReference type="Gene3D" id="2.60.120.280">
    <property type="entry name" value="Regulatory protein AraC"/>
    <property type="match status" value="1"/>
</dbReference>
<dbReference type="InterPro" id="IPR020449">
    <property type="entry name" value="Tscrpt_reg_AraC-type_HTH"/>
</dbReference>
<evidence type="ECO:0000313" key="6">
    <source>
        <dbReference type="EMBL" id="ODM04217.1"/>
    </source>
</evidence>
<dbReference type="SUPFAM" id="SSF51215">
    <property type="entry name" value="Regulatory protein AraC"/>
    <property type="match status" value="1"/>
</dbReference>
<keyword evidence="4" id="KW-0804">Transcription</keyword>
<dbReference type="InterPro" id="IPR050204">
    <property type="entry name" value="AraC_XylS_family_regulators"/>
</dbReference>
<dbReference type="GO" id="GO:0043565">
    <property type="term" value="F:sequence-specific DNA binding"/>
    <property type="evidence" value="ECO:0007669"/>
    <property type="project" value="InterPro"/>
</dbReference>
<dbReference type="RefSeq" id="WP_069154436.1">
    <property type="nucleotide sequence ID" value="NZ_DBGDOY010000042.1"/>
</dbReference>
<evidence type="ECO:0000256" key="3">
    <source>
        <dbReference type="ARBA" id="ARBA00023159"/>
    </source>
</evidence>
<dbReference type="InterPro" id="IPR003313">
    <property type="entry name" value="AraC-bd"/>
</dbReference>
<dbReference type="PANTHER" id="PTHR46796">
    <property type="entry name" value="HTH-TYPE TRANSCRIPTIONAL ACTIVATOR RHAS-RELATED"/>
    <property type="match status" value="1"/>
</dbReference>
<dbReference type="GO" id="GO:0003700">
    <property type="term" value="F:DNA-binding transcription factor activity"/>
    <property type="evidence" value="ECO:0007669"/>
    <property type="project" value="InterPro"/>
</dbReference>
<comment type="caution">
    <text evidence="6">The sequence shown here is derived from an EMBL/GenBank/DDBJ whole genome shotgun (WGS) entry which is preliminary data.</text>
</comment>
<dbReference type="Pfam" id="PF12833">
    <property type="entry name" value="HTH_18"/>
    <property type="match status" value="1"/>
</dbReference>
<keyword evidence="3" id="KW-0010">Activator</keyword>
<evidence type="ECO:0000313" key="8">
    <source>
        <dbReference type="Proteomes" id="UP000094067"/>
    </source>
</evidence>
<protein>
    <submittedName>
        <fullName evidence="6">HTH-type transcriptional activator RhaS</fullName>
    </submittedName>
</protein>
<dbReference type="InterPro" id="IPR018060">
    <property type="entry name" value="HTH_AraC"/>
</dbReference>
<organism evidence="6 8">
    <name type="scientific">Eisenbergiella tayi</name>
    <dbReference type="NCBI Taxonomy" id="1432052"/>
    <lineage>
        <taxon>Bacteria</taxon>
        <taxon>Bacillati</taxon>
        <taxon>Bacillota</taxon>
        <taxon>Clostridia</taxon>
        <taxon>Lachnospirales</taxon>
        <taxon>Lachnospiraceae</taxon>
        <taxon>Eisenbergiella</taxon>
    </lineage>
</organism>
<dbReference type="Proteomes" id="UP000094067">
    <property type="component" value="Unassembled WGS sequence"/>
</dbReference>
<dbReference type="AlphaFoldDB" id="A0A1E3A6V3"/>
<proteinExistence type="predicted"/>
<keyword evidence="1" id="KW-0805">Transcription regulation</keyword>
<dbReference type="InterPro" id="IPR009057">
    <property type="entry name" value="Homeodomain-like_sf"/>
</dbReference>
<dbReference type="InterPro" id="IPR018062">
    <property type="entry name" value="HTH_AraC-typ_CS"/>
</dbReference>
<evidence type="ECO:0000256" key="2">
    <source>
        <dbReference type="ARBA" id="ARBA00023125"/>
    </source>
</evidence>
<dbReference type="Gene3D" id="1.10.10.60">
    <property type="entry name" value="Homeodomain-like"/>
    <property type="match status" value="2"/>
</dbReference>
<evidence type="ECO:0000259" key="5">
    <source>
        <dbReference type="PROSITE" id="PS01124"/>
    </source>
</evidence>
<dbReference type="EMBL" id="MCGH01000003">
    <property type="protein sequence ID" value="ODM04217.1"/>
    <property type="molecule type" value="Genomic_DNA"/>
</dbReference>
<dbReference type="PROSITE" id="PS00041">
    <property type="entry name" value="HTH_ARAC_FAMILY_1"/>
    <property type="match status" value="1"/>
</dbReference>
<dbReference type="EMBL" id="MEHA01000053">
    <property type="protein sequence ID" value="ODR35781.1"/>
    <property type="molecule type" value="Genomic_DNA"/>
</dbReference>
<dbReference type="PROSITE" id="PS01124">
    <property type="entry name" value="HTH_ARAC_FAMILY_2"/>
    <property type="match status" value="1"/>
</dbReference>
<evidence type="ECO:0000256" key="4">
    <source>
        <dbReference type="ARBA" id="ARBA00023163"/>
    </source>
</evidence>
<keyword evidence="2" id="KW-0238">DNA-binding</keyword>
<feature type="domain" description="HTH araC/xylS-type" evidence="5">
    <location>
        <begin position="193"/>
        <end position="291"/>
    </location>
</feature>
<evidence type="ECO:0000313" key="7">
    <source>
        <dbReference type="EMBL" id="ODR35781.1"/>
    </source>
</evidence>
<dbReference type="Proteomes" id="UP000094271">
    <property type="component" value="Unassembled WGS sequence"/>
</dbReference>
<reference evidence="6 8" key="1">
    <citation type="submission" date="2016-07" db="EMBL/GenBank/DDBJ databases">
        <title>Characterization of isolates of Eisenbergiella tayi derived from blood cultures, using whole genome sequencing.</title>
        <authorList>
            <person name="Burdz T."/>
            <person name="Wiebe D."/>
            <person name="Huynh C."/>
            <person name="Bernard K."/>
        </authorList>
    </citation>
    <scope>NUCLEOTIDE SEQUENCE [LARGE SCALE GENOMIC DNA]</scope>
    <source>
        <strain evidence="6 8">NML 110608</strain>
    </source>
</reference>
<sequence>MNPNTQEPGPFSETYFHTPSPLAKKTFLYPVCLGHYYCDEEYCVARNNYDSFLMMLVVKGQGYAESLGEKAFRKKIGEKQLVLMDCYAPHMYGADSEMEFYWIHFDGINAGAYFRYLTEVYGTVLTLTDSQANVFLHKFRMLLEALSSDQGIAENLLGYFVTDLLTFPSGLTGARTVSGSEAAQEDRFTRELGKAVSYMRQHFMEEITIEDLAGCVSVSPYHFIRLFKKQYGITPHQYLLSMRLDCARFYLRSGDKTVKEIAFSCGFQSENNFCVAFKKQTGMTPTNYRHGMETRELF</sequence>
<dbReference type="PRINTS" id="PR00032">
    <property type="entry name" value="HTHARAC"/>
</dbReference>
<reference evidence="7 9" key="2">
    <citation type="submission" date="2016-08" db="EMBL/GenBank/DDBJ databases">
        <authorList>
            <person name="Seilhamer J.J."/>
        </authorList>
    </citation>
    <scope>NUCLEOTIDE SEQUENCE [LARGE SCALE GENOMIC DNA]</scope>
    <source>
        <strain evidence="7 9">NML150140-1</strain>
    </source>
</reference>
<evidence type="ECO:0000256" key="1">
    <source>
        <dbReference type="ARBA" id="ARBA00023015"/>
    </source>
</evidence>
<name>A0A1E3A6V3_9FIRM</name>
<dbReference type="Pfam" id="PF02311">
    <property type="entry name" value="AraC_binding"/>
    <property type="match status" value="1"/>
</dbReference>
<dbReference type="SMART" id="SM00342">
    <property type="entry name" value="HTH_ARAC"/>
    <property type="match status" value="1"/>
</dbReference>
<gene>
    <name evidence="6" type="primary">rhaS_10</name>
    <name evidence="7" type="ORF">BEI59_35765</name>
    <name evidence="6" type="ORF">BEI61_05021</name>
</gene>